<protein>
    <recommendedName>
        <fullName evidence="9">Acyltransferase</fullName>
    </recommendedName>
</protein>
<evidence type="ECO:0000256" key="1">
    <source>
        <dbReference type="ARBA" id="ARBA00004533"/>
    </source>
</evidence>
<keyword evidence="4" id="KW-0808">Transferase</keyword>
<proteinExistence type="predicted"/>
<evidence type="ECO:0000256" key="2">
    <source>
        <dbReference type="ARBA" id="ARBA00022475"/>
    </source>
</evidence>
<dbReference type="GO" id="GO:0005886">
    <property type="term" value="C:plasma membrane"/>
    <property type="evidence" value="ECO:0007669"/>
    <property type="project" value="UniProtKB-SubCell"/>
</dbReference>
<accession>A0A4P2QTK4</accession>
<dbReference type="GO" id="GO:0016746">
    <property type="term" value="F:acyltransferase activity"/>
    <property type="evidence" value="ECO:0007669"/>
    <property type="project" value="UniProtKB-KW"/>
</dbReference>
<dbReference type="EMBL" id="CP012672">
    <property type="protein sequence ID" value="AUX32853.1"/>
    <property type="molecule type" value="Genomic_DNA"/>
</dbReference>
<name>A0A4P2QTK4_SORCE</name>
<dbReference type="PANTHER" id="PTHR30606:SF9">
    <property type="entry name" value="LIPID A BIOSYNTHESIS LAUROYLTRANSFERASE"/>
    <property type="match status" value="1"/>
</dbReference>
<evidence type="ECO:0008006" key="9">
    <source>
        <dbReference type="Google" id="ProtNLM"/>
    </source>
</evidence>
<evidence type="ECO:0000313" key="7">
    <source>
        <dbReference type="EMBL" id="AUX32853.1"/>
    </source>
</evidence>
<evidence type="ECO:0000256" key="4">
    <source>
        <dbReference type="ARBA" id="ARBA00022679"/>
    </source>
</evidence>
<dbReference type="RefSeq" id="WP_129576371.1">
    <property type="nucleotide sequence ID" value="NZ_CP012672.1"/>
</dbReference>
<dbReference type="GO" id="GO:0009247">
    <property type="term" value="P:glycolipid biosynthetic process"/>
    <property type="evidence" value="ECO:0007669"/>
    <property type="project" value="UniProtKB-ARBA"/>
</dbReference>
<evidence type="ECO:0000256" key="6">
    <source>
        <dbReference type="ARBA" id="ARBA00023315"/>
    </source>
</evidence>
<dbReference type="CDD" id="cd07984">
    <property type="entry name" value="LPLAT_LABLAT-like"/>
    <property type="match status" value="1"/>
</dbReference>
<evidence type="ECO:0000256" key="5">
    <source>
        <dbReference type="ARBA" id="ARBA00023136"/>
    </source>
</evidence>
<sequence length="312" mass="33721">MPGLRGALLSGLRPDSAFWRRALTAGVTRGPEPWVRHSPPVFGVLFAAALPELRRRVEENLRRVRGPRSRVADVLDSAAVFATYGSCITEALLLASGRGYTVARRSRGVEHYHACAAAGRGVIIVTAHTGGWDIAGQILGVVHPGGVMLAMQRERDAEARAIQDAARQRDGVQVVHIGDGPLDALPLLKHLQRGGVVAMQIDRVPPGMRSREVPFLGARWRAPEGPIALAALSGAPILPVFTHRLGFLDYEALVSPPIWLPRRPTEEERDRAAAEMMAAMERFVRAHPTQWFHFTGDGPVAPAEGGSPRDGG</sequence>
<keyword evidence="2" id="KW-1003">Cell membrane</keyword>
<dbReference type="Pfam" id="PF03279">
    <property type="entry name" value="Lip_A_acyltrans"/>
    <property type="match status" value="1"/>
</dbReference>
<keyword evidence="6" id="KW-0012">Acyltransferase</keyword>
<dbReference type="PANTHER" id="PTHR30606">
    <property type="entry name" value="LIPID A BIOSYNTHESIS LAUROYL ACYLTRANSFERASE"/>
    <property type="match status" value="1"/>
</dbReference>
<gene>
    <name evidence="7" type="ORF">SOCE836_050010</name>
</gene>
<keyword evidence="3" id="KW-0997">Cell inner membrane</keyword>
<dbReference type="InterPro" id="IPR004960">
    <property type="entry name" value="LipA_acyltrans"/>
</dbReference>
<comment type="subcellular location">
    <subcellularLocation>
        <location evidence="1">Cell inner membrane</location>
    </subcellularLocation>
</comment>
<dbReference type="AlphaFoldDB" id="A0A4P2QTK4"/>
<reference evidence="7 8" key="1">
    <citation type="submission" date="2015-09" db="EMBL/GenBank/DDBJ databases">
        <title>Sorangium comparison.</title>
        <authorList>
            <person name="Zaburannyi N."/>
            <person name="Bunk B."/>
            <person name="Overmann J."/>
            <person name="Mueller R."/>
        </authorList>
    </citation>
    <scope>NUCLEOTIDE SEQUENCE [LARGE SCALE GENOMIC DNA]</scope>
    <source>
        <strain evidence="7 8">So ce836</strain>
    </source>
</reference>
<organism evidence="7 8">
    <name type="scientific">Sorangium cellulosum</name>
    <name type="common">Polyangium cellulosum</name>
    <dbReference type="NCBI Taxonomy" id="56"/>
    <lineage>
        <taxon>Bacteria</taxon>
        <taxon>Pseudomonadati</taxon>
        <taxon>Myxococcota</taxon>
        <taxon>Polyangia</taxon>
        <taxon>Polyangiales</taxon>
        <taxon>Polyangiaceae</taxon>
        <taxon>Sorangium</taxon>
    </lineage>
</organism>
<evidence type="ECO:0000256" key="3">
    <source>
        <dbReference type="ARBA" id="ARBA00022519"/>
    </source>
</evidence>
<evidence type="ECO:0000313" key="8">
    <source>
        <dbReference type="Proteomes" id="UP000295497"/>
    </source>
</evidence>
<dbReference type="Proteomes" id="UP000295497">
    <property type="component" value="Chromosome"/>
</dbReference>
<keyword evidence="5" id="KW-0472">Membrane</keyword>